<name>A0A975IWX1_9CAUL</name>
<accession>A0A975IWX1</accession>
<keyword evidence="2" id="KW-0175">Coiled coil</keyword>
<keyword evidence="1 4" id="KW-0238">DNA-binding</keyword>
<protein>
    <submittedName>
        <fullName evidence="4">MerR family DNA-binding protein</fullName>
    </submittedName>
</protein>
<dbReference type="InterPro" id="IPR000551">
    <property type="entry name" value="MerR-type_HTH_dom"/>
</dbReference>
<reference evidence="4" key="1">
    <citation type="submission" date="2021-04" db="EMBL/GenBank/DDBJ databases">
        <title>The complete genome sequence of Caulobacter sp. S6.</title>
        <authorList>
            <person name="Tang Y."/>
            <person name="Ouyang W."/>
            <person name="Liu Q."/>
            <person name="Huang B."/>
            <person name="Guo Z."/>
            <person name="Lei P."/>
        </authorList>
    </citation>
    <scope>NUCLEOTIDE SEQUENCE</scope>
    <source>
        <strain evidence="4">S6</strain>
    </source>
</reference>
<gene>
    <name evidence="4" type="ORF">KCG34_10675</name>
</gene>
<dbReference type="PANTHER" id="PTHR30204:SF97">
    <property type="entry name" value="MERR FAMILY REGULATORY PROTEIN"/>
    <property type="match status" value="1"/>
</dbReference>
<dbReference type="AlphaFoldDB" id="A0A975IWX1"/>
<dbReference type="KEGG" id="caul:KCG34_10675"/>
<dbReference type="Pfam" id="PF13411">
    <property type="entry name" value="MerR_1"/>
    <property type="match status" value="1"/>
</dbReference>
<evidence type="ECO:0000259" key="3">
    <source>
        <dbReference type="PROSITE" id="PS50937"/>
    </source>
</evidence>
<evidence type="ECO:0000313" key="4">
    <source>
        <dbReference type="EMBL" id="QUD90285.1"/>
    </source>
</evidence>
<feature type="domain" description="HTH merR-type" evidence="3">
    <location>
        <begin position="30"/>
        <end position="87"/>
    </location>
</feature>
<dbReference type="Proteomes" id="UP000676409">
    <property type="component" value="Chromosome"/>
</dbReference>
<dbReference type="InterPro" id="IPR009061">
    <property type="entry name" value="DNA-bd_dom_put_sf"/>
</dbReference>
<dbReference type="PANTHER" id="PTHR30204">
    <property type="entry name" value="REDOX-CYCLING DRUG-SENSING TRANSCRIPTIONAL ACTIVATOR SOXR"/>
    <property type="match status" value="1"/>
</dbReference>
<dbReference type="EMBL" id="CP073078">
    <property type="protein sequence ID" value="QUD90285.1"/>
    <property type="molecule type" value="Genomic_DNA"/>
</dbReference>
<organism evidence="4 5">
    <name type="scientific">Phenylobacterium montanum</name>
    <dbReference type="NCBI Taxonomy" id="2823693"/>
    <lineage>
        <taxon>Bacteria</taxon>
        <taxon>Pseudomonadati</taxon>
        <taxon>Pseudomonadota</taxon>
        <taxon>Alphaproteobacteria</taxon>
        <taxon>Caulobacterales</taxon>
        <taxon>Caulobacteraceae</taxon>
        <taxon>Phenylobacterium</taxon>
    </lineage>
</organism>
<dbReference type="GO" id="GO:0003700">
    <property type="term" value="F:DNA-binding transcription factor activity"/>
    <property type="evidence" value="ECO:0007669"/>
    <property type="project" value="InterPro"/>
</dbReference>
<dbReference type="PROSITE" id="PS50937">
    <property type="entry name" value="HTH_MERR_2"/>
    <property type="match status" value="1"/>
</dbReference>
<proteinExistence type="predicted"/>
<keyword evidence="5" id="KW-1185">Reference proteome</keyword>
<dbReference type="SMART" id="SM00422">
    <property type="entry name" value="HTH_MERR"/>
    <property type="match status" value="1"/>
</dbReference>
<evidence type="ECO:0000256" key="1">
    <source>
        <dbReference type="ARBA" id="ARBA00023125"/>
    </source>
</evidence>
<sequence>MSLDDTGSLTVTLSLSEMITTPINIACQQLDITQRAARFYEEKGLISSVRMWSGRTYTREQYNRLAIIGRCRRAGLPLADIPAALAVYEGSETNFHVKRAMIGKLEKQLDRLVAQIDALKCEIAHLESL</sequence>
<evidence type="ECO:0000313" key="5">
    <source>
        <dbReference type="Proteomes" id="UP000676409"/>
    </source>
</evidence>
<evidence type="ECO:0000256" key="2">
    <source>
        <dbReference type="SAM" id="Coils"/>
    </source>
</evidence>
<dbReference type="InterPro" id="IPR047057">
    <property type="entry name" value="MerR_fam"/>
</dbReference>
<dbReference type="SUPFAM" id="SSF46955">
    <property type="entry name" value="Putative DNA-binding domain"/>
    <property type="match status" value="1"/>
</dbReference>
<dbReference type="Gene3D" id="1.10.1660.10">
    <property type="match status" value="1"/>
</dbReference>
<dbReference type="GO" id="GO:0003677">
    <property type="term" value="F:DNA binding"/>
    <property type="evidence" value="ECO:0007669"/>
    <property type="project" value="UniProtKB-KW"/>
</dbReference>
<feature type="coiled-coil region" evidence="2">
    <location>
        <begin position="102"/>
        <end position="129"/>
    </location>
</feature>